<evidence type="ECO:0000313" key="3">
    <source>
        <dbReference type="EMBL" id="QDR79870.1"/>
    </source>
</evidence>
<dbReference type="EMBL" id="CP036259">
    <property type="protein sequence ID" value="QDR79870.1"/>
    <property type="molecule type" value="Genomic_DNA"/>
</dbReference>
<organism evidence="3 4">
    <name type="scientific">Sporomusa termitida</name>
    <dbReference type="NCBI Taxonomy" id="2377"/>
    <lineage>
        <taxon>Bacteria</taxon>
        <taxon>Bacillati</taxon>
        <taxon>Bacillota</taxon>
        <taxon>Negativicutes</taxon>
        <taxon>Selenomonadales</taxon>
        <taxon>Sporomusaceae</taxon>
        <taxon>Sporomusa</taxon>
    </lineage>
</organism>
<gene>
    <name evidence="3" type="ORF">SPTER_11720</name>
</gene>
<keyword evidence="4" id="KW-1185">Reference proteome</keyword>
<dbReference type="Pfam" id="PF04016">
    <property type="entry name" value="DUF364"/>
    <property type="match status" value="1"/>
</dbReference>
<dbReference type="RefSeq" id="WP_144349457.1">
    <property type="nucleotide sequence ID" value="NZ_CP036259.1"/>
</dbReference>
<evidence type="ECO:0000259" key="2">
    <source>
        <dbReference type="Pfam" id="PF13938"/>
    </source>
</evidence>
<evidence type="ECO:0000313" key="4">
    <source>
        <dbReference type="Proteomes" id="UP000320776"/>
    </source>
</evidence>
<protein>
    <submittedName>
        <fullName evidence="3">Heavy-metal chelation</fullName>
    </submittedName>
</protein>
<reference evidence="3 4" key="1">
    <citation type="submission" date="2019-02" db="EMBL/GenBank/DDBJ databases">
        <title>Closed genome of Sporomusa termitida DSM 4440.</title>
        <authorList>
            <person name="Poehlein A."/>
            <person name="Daniel R."/>
        </authorList>
    </citation>
    <scope>NUCLEOTIDE SEQUENCE [LARGE SCALE GENOMIC DNA]</scope>
    <source>
        <strain evidence="3 4">DSM 4440</strain>
    </source>
</reference>
<evidence type="ECO:0000259" key="1">
    <source>
        <dbReference type="Pfam" id="PF04016"/>
    </source>
</evidence>
<proteinExistence type="predicted"/>
<dbReference type="InterPro" id="IPR025251">
    <property type="entry name" value="DUF4213"/>
</dbReference>
<dbReference type="AlphaFoldDB" id="A0A517DR87"/>
<name>A0A517DR87_9FIRM</name>
<dbReference type="Gene3D" id="3.30.390.100">
    <property type="match status" value="1"/>
</dbReference>
<feature type="domain" description="Putative heavy-metal chelation" evidence="1">
    <location>
        <begin position="113"/>
        <end position="239"/>
    </location>
</feature>
<dbReference type="Proteomes" id="UP000320776">
    <property type="component" value="Chromosome"/>
</dbReference>
<accession>A0A517DR87</accession>
<dbReference type="KEGG" id="sted:SPTER_11720"/>
<dbReference type="InterPro" id="IPR007161">
    <property type="entry name" value="DUF364"/>
</dbReference>
<dbReference type="Gene3D" id="3.40.50.11590">
    <property type="match status" value="1"/>
</dbReference>
<sequence length="249" mass="27164">MWELYDALIDGIPDTCLVDEFICGTYAALVRSGNGLGFSHVLPGDTLPEVMRKSLGMPLKQLAQCIKSWNFIEASVGMAAINAWYNAPAKAAANGIVLTDSLYSEDRTSDPFISYQNAVKNKKVAVLGHFPYIEQLYQPVCELTIIEREPREGDYPEAAAEYILPASDFVILSCSSLVYKTLPRLLELAENAYVILVGPFTPLAPALFSFGVNDLSGFVVKDNAGAARIVSGLQRTSIYKTGQKVTLRA</sequence>
<feature type="domain" description="DUF4213" evidence="2">
    <location>
        <begin position="5"/>
        <end position="85"/>
    </location>
</feature>
<dbReference type="Pfam" id="PF13938">
    <property type="entry name" value="DUF4213"/>
    <property type="match status" value="1"/>
</dbReference>
<dbReference type="OrthoDB" id="9806942at2"/>
<dbReference type="SUPFAM" id="SSF159713">
    <property type="entry name" value="Dhaf3308-like"/>
    <property type="match status" value="1"/>
</dbReference>